<evidence type="ECO:0000313" key="1">
    <source>
        <dbReference type="EMBL" id="MBX66252.1"/>
    </source>
</evidence>
<protein>
    <submittedName>
        <fullName evidence="1">Uncharacterized protein</fullName>
    </submittedName>
</protein>
<name>A0A2P2QGX0_RHIMU</name>
<dbReference type="EMBL" id="GGEC01085768">
    <property type="protein sequence ID" value="MBX66252.1"/>
    <property type="molecule type" value="Transcribed_RNA"/>
</dbReference>
<sequence length="19" mass="2343">MTNYRIKQKPHLNITRICI</sequence>
<reference evidence="1" key="1">
    <citation type="submission" date="2018-02" db="EMBL/GenBank/DDBJ databases">
        <title>Rhizophora mucronata_Transcriptome.</title>
        <authorList>
            <person name="Meera S.P."/>
            <person name="Sreeshan A."/>
            <person name="Augustine A."/>
        </authorList>
    </citation>
    <scope>NUCLEOTIDE SEQUENCE</scope>
    <source>
        <tissue evidence="1">Leaf</tissue>
    </source>
</reference>
<dbReference type="AlphaFoldDB" id="A0A2P2QGX0"/>
<accession>A0A2P2QGX0</accession>
<proteinExistence type="predicted"/>
<organism evidence="1">
    <name type="scientific">Rhizophora mucronata</name>
    <name type="common">Asiatic mangrove</name>
    <dbReference type="NCBI Taxonomy" id="61149"/>
    <lineage>
        <taxon>Eukaryota</taxon>
        <taxon>Viridiplantae</taxon>
        <taxon>Streptophyta</taxon>
        <taxon>Embryophyta</taxon>
        <taxon>Tracheophyta</taxon>
        <taxon>Spermatophyta</taxon>
        <taxon>Magnoliopsida</taxon>
        <taxon>eudicotyledons</taxon>
        <taxon>Gunneridae</taxon>
        <taxon>Pentapetalae</taxon>
        <taxon>rosids</taxon>
        <taxon>fabids</taxon>
        <taxon>Malpighiales</taxon>
        <taxon>Rhizophoraceae</taxon>
        <taxon>Rhizophora</taxon>
    </lineage>
</organism>